<organism evidence="3 4">
    <name type="scientific">Acrocarpospora corrugata</name>
    <dbReference type="NCBI Taxonomy" id="35763"/>
    <lineage>
        <taxon>Bacteria</taxon>
        <taxon>Bacillati</taxon>
        <taxon>Actinomycetota</taxon>
        <taxon>Actinomycetes</taxon>
        <taxon>Streptosporangiales</taxon>
        <taxon>Streptosporangiaceae</taxon>
        <taxon>Acrocarpospora</taxon>
    </lineage>
</organism>
<keyword evidence="2" id="KW-0472">Membrane</keyword>
<comment type="caution">
    <text evidence="3">The sequence shown here is derived from an EMBL/GenBank/DDBJ whole genome shotgun (WGS) entry which is preliminary data.</text>
</comment>
<keyword evidence="2" id="KW-0812">Transmembrane</keyword>
<dbReference type="AlphaFoldDB" id="A0A5M3W3P3"/>
<dbReference type="Proteomes" id="UP000334990">
    <property type="component" value="Unassembled WGS sequence"/>
</dbReference>
<reference evidence="3 4" key="1">
    <citation type="submission" date="2019-10" db="EMBL/GenBank/DDBJ databases">
        <title>Whole genome shotgun sequence of Acrocarpospora corrugata NBRC 13972.</title>
        <authorList>
            <person name="Ichikawa N."/>
            <person name="Kimura A."/>
            <person name="Kitahashi Y."/>
            <person name="Komaki H."/>
            <person name="Oguchi A."/>
        </authorList>
    </citation>
    <scope>NUCLEOTIDE SEQUENCE [LARGE SCALE GENOMIC DNA]</scope>
    <source>
        <strain evidence="3 4">NBRC 13972</strain>
    </source>
</reference>
<evidence type="ECO:0000313" key="4">
    <source>
        <dbReference type="Proteomes" id="UP000334990"/>
    </source>
</evidence>
<dbReference type="Pfam" id="PF03929">
    <property type="entry name" value="PepSY_TM"/>
    <property type="match status" value="1"/>
</dbReference>
<name>A0A5M3W3P3_9ACTN</name>
<proteinExistence type="predicted"/>
<gene>
    <name evidence="3" type="ORF">Acor_54320</name>
</gene>
<evidence type="ECO:0000256" key="1">
    <source>
        <dbReference type="SAM" id="MobiDB-lite"/>
    </source>
</evidence>
<evidence type="ECO:0000313" key="3">
    <source>
        <dbReference type="EMBL" id="GES03366.1"/>
    </source>
</evidence>
<dbReference type="PANTHER" id="PTHR34219:SF1">
    <property type="entry name" value="PEPSY DOMAIN-CONTAINING PROTEIN"/>
    <property type="match status" value="1"/>
</dbReference>
<dbReference type="RefSeq" id="WP_155339541.1">
    <property type="nucleotide sequence ID" value="NZ_BAAABN010000068.1"/>
</dbReference>
<keyword evidence="4" id="KW-1185">Reference proteome</keyword>
<accession>A0A5M3W3P3</accession>
<dbReference type="OrthoDB" id="9791166at2"/>
<dbReference type="InterPro" id="IPR005625">
    <property type="entry name" value="PepSY-ass_TM"/>
</dbReference>
<dbReference type="PANTHER" id="PTHR34219">
    <property type="entry name" value="IRON-REGULATED INNER MEMBRANE PROTEIN-RELATED"/>
    <property type="match status" value="1"/>
</dbReference>
<feature type="transmembrane region" description="Helical" evidence="2">
    <location>
        <begin position="145"/>
        <end position="163"/>
    </location>
</feature>
<protein>
    <recommendedName>
        <fullName evidence="5">PepSY domain-containing protein</fullName>
    </recommendedName>
</protein>
<feature type="region of interest" description="Disordered" evidence="1">
    <location>
        <begin position="37"/>
        <end position="65"/>
    </location>
</feature>
<keyword evidence="2" id="KW-1133">Transmembrane helix</keyword>
<sequence>MVPIPGGFGWSSAAGRAGSGSGQPVSIAPIRRRTHVSCVDEQPAGGDPPPPATDPAQVSAARAAHPAGDVTSVMPAIDETSTTRVVFSDSTVPADYAMAVFADPYTAEIRGQVQTFGQWLGVRAWIDDLHRNLHLGAFDRNYSELAASWMWIVVLGGISLWLGRRRADRRLRRVFLPDTSKRGAPVTCRGTPRPVSGSRSACSCCPPRV</sequence>
<evidence type="ECO:0008006" key="5">
    <source>
        <dbReference type="Google" id="ProtNLM"/>
    </source>
</evidence>
<evidence type="ECO:0000256" key="2">
    <source>
        <dbReference type="SAM" id="Phobius"/>
    </source>
</evidence>
<dbReference type="EMBL" id="BLAD01000068">
    <property type="protein sequence ID" value="GES03366.1"/>
    <property type="molecule type" value="Genomic_DNA"/>
</dbReference>